<comment type="caution">
    <text evidence="1">The sequence shown here is derived from an EMBL/GenBank/DDBJ whole genome shotgun (WGS) entry which is preliminary data.</text>
</comment>
<protein>
    <submittedName>
        <fullName evidence="1">Uncharacterized protein</fullName>
    </submittedName>
</protein>
<sequence>MNSVHRYGPFRRVSLERTGSPVDWYTNRSLLGGTTNWGYFRPVTTRNQPLTVDFDCWRPISGDISRGGRKKKRDKKNLETALLFARMICHP</sequence>
<gene>
    <name evidence="1" type="ORF">B296_00058791</name>
</gene>
<proteinExistence type="predicted"/>
<dbReference type="AlphaFoldDB" id="A0A426XAJ2"/>
<evidence type="ECO:0000313" key="1">
    <source>
        <dbReference type="EMBL" id="RRT36511.1"/>
    </source>
</evidence>
<dbReference type="Proteomes" id="UP000287651">
    <property type="component" value="Unassembled WGS sequence"/>
</dbReference>
<organism evidence="1 2">
    <name type="scientific">Ensete ventricosum</name>
    <name type="common">Abyssinian banana</name>
    <name type="synonym">Musa ensete</name>
    <dbReference type="NCBI Taxonomy" id="4639"/>
    <lineage>
        <taxon>Eukaryota</taxon>
        <taxon>Viridiplantae</taxon>
        <taxon>Streptophyta</taxon>
        <taxon>Embryophyta</taxon>
        <taxon>Tracheophyta</taxon>
        <taxon>Spermatophyta</taxon>
        <taxon>Magnoliopsida</taxon>
        <taxon>Liliopsida</taxon>
        <taxon>Zingiberales</taxon>
        <taxon>Musaceae</taxon>
        <taxon>Ensete</taxon>
    </lineage>
</organism>
<reference evidence="1 2" key="1">
    <citation type="journal article" date="2014" name="Agronomy (Basel)">
        <title>A Draft Genome Sequence for Ensete ventricosum, the Drought-Tolerant Tree Against Hunger.</title>
        <authorList>
            <person name="Harrison J."/>
            <person name="Moore K.A."/>
            <person name="Paszkiewicz K."/>
            <person name="Jones T."/>
            <person name="Grant M."/>
            <person name="Ambacheew D."/>
            <person name="Muzemil S."/>
            <person name="Studholme D.J."/>
        </authorList>
    </citation>
    <scope>NUCLEOTIDE SEQUENCE [LARGE SCALE GENOMIC DNA]</scope>
</reference>
<evidence type="ECO:0000313" key="2">
    <source>
        <dbReference type="Proteomes" id="UP000287651"/>
    </source>
</evidence>
<name>A0A426XAJ2_ENSVE</name>
<dbReference type="EMBL" id="AMZH03023499">
    <property type="protein sequence ID" value="RRT36511.1"/>
    <property type="molecule type" value="Genomic_DNA"/>
</dbReference>
<accession>A0A426XAJ2</accession>